<dbReference type="EMBL" id="CADEAL010004200">
    <property type="protein sequence ID" value="CAB1454154.1"/>
    <property type="molecule type" value="Genomic_DNA"/>
</dbReference>
<reference evidence="2" key="1">
    <citation type="submission" date="2020-03" db="EMBL/GenBank/DDBJ databases">
        <authorList>
            <person name="Weist P."/>
        </authorList>
    </citation>
    <scope>NUCLEOTIDE SEQUENCE</scope>
</reference>
<sequence>MHSAASLLSPHPPSLCRENEIMRTGSGEGLRGARQTEREAALECSGNQGLCAQEGPINPAVCLYISSGTLKTAKKMSRRGPGGVQGGPLREGELLCKNSAEDTTALEV</sequence>
<dbReference type="AlphaFoldDB" id="A0A9N7ZA19"/>
<feature type="region of interest" description="Disordered" evidence="1">
    <location>
        <begin position="1"/>
        <end position="34"/>
    </location>
</feature>
<evidence type="ECO:0000256" key="1">
    <source>
        <dbReference type="SAM" id="MobiDB-lite"/>
    </source>
</evidence>
<evidence type="ECO:0000313" key="2">
    <source>
        <dbReference type="EMBL" id="CAB1454154.1"/>
    </source>
</evidence>
<gene>
    <name evidence="2" type="ORF">PLEPLA_LOCUS41916</name>
</gene>
<comment type="caution">
    <text evidence="2">The sequence shown here is derived from an EMBL/GenBank/DDBJ whole genome shotgun (WGS) entry which is preliminary data.</text>
</comment>
<name>A0A9N7ZA19_PLEPL</name>
<evidence type="ECO:0000313" key="3">
    <source>
        <dbReference type="Proteomes" id="UP001153269"/>
    </source>
</evidence>
<keyword evidence="3" id="KW-1185">Reference proteome</keyword>
<accession>A0A9N7ZA19</accession>
<organism evidence="2 3">
    <name type="scientific">Pleuronectes platessa</name>
    <name type="common">European plaice</name>
    <dbReference type="NCBI Taxonomy" id="8262"/>
    <lineage>
        <taxon>Eukaryota</taxon>
        <taxon>Metazoa</taxon>
        <taxon>Chordata</taxon>
        <taxon>Craniata</taxon>
        <taxon>Vertebrata</taxon>
        <taxon>Euteleostomi</taxon>
        <taxon>Actinopterygii</taxon>
        <taxon>Neopterygii</taxon>
        <taxon>Teleostei</taxon>
        <taxon>Neoteleostei</taxon>
        <taxon>Acanthomorphata</taxon>
        <taxon>Carangaria</taxon>
        <taxon>Pleuronectiformes</taxon>
        <taxon>Pleuronectoidei</taxon>
        <taxon>Pleuronectidae</taxon>
        <taxon>Pleuronectes</taxon>
    </lineage>
</organism>
<proteinExistence type="predicted"/>
<protein>
    <submittedName>
        <fullName evidence="2">Uncharacterized protein</fullName>
    </submittedName>
</protein>
<dbReference type="Proteomes" id="UP001153269">
    <property type="component" value="Unassembled WGS sequence"/>
</dbReference>